<accession>A0A7M1AZU5</accession>
<reference evidence="3 4" key="1">
    <citation type="submission" date="2019-06" db="EMBL/GenBank/DDBJ databases">
        <title>Sulfurimonas gotlandica sp. nov., a chemoautotrophic and psychrotolerant epsilonproteobacterium isolated from a pelagic redoxcline, and an emended description of the genus Sulfurimonas.</title>
        <authorList>
            <person name="Wang S."/>
            <person name="Jiang L."/>
            <person name="Shao Z."/>
        </authorList>
    </citation>
    <scope>NUCLEOTIDE SEQUENCE [LARGE SCALE GENOMIC DNA]</scope>
    <source>
        <strain evidence="3 4">B2</strain>
    </source>
</reference>
<sequence>MVWSLYLLNLRLLFTLNSIYVGIDLAWGEKNLSGFCVAKPQGKKLKIIELKLLKSIDEIIQAILQYKDHKIYVGVDAPLVVPNETGNREIEKNFNKDFAKYKISMLPANKKLLSKYSPKIRSIELFEKLSKEGFQRDFKHNKVIFEVYTHSTIAMCFHNHEILPYKRKKGRSSEFIKEQLNIYKKYLFKEFHSHPLLKQDVAELKGQSVKDYEDMLDSLTCSYAMWYCQYNDAKFYQVDNVDTFVTPISKWKVYMLRCSDDTLYTGVATDLERRLHEHNNSAKGAKYTRVRRPVELVYYENCDDRVDATKREYAIKQLSRQEKLELIDVQNICRR</sequence>
<dbReference type="SUPFAM" id="SSF82771">
    <property type="entry name" value="GIY-YIG endonuclease"/>
    <property type="match status" value="1"/>
</dbReference>
<dbReference type="Proteomes" id="UP000593910">
    <property type="component" value="Chromosome"/>
</dbReference>
<feature type="domain" description="GIY-YIG" evidence="2">
    <location>
        <begin position="249"/>
        <end position="326"/>
    </location>
</feature>
<keyword evidence="4" id="KW-1185">Reference proteome</keyword>
<dbReference type="InterPro" id="IPR007362">
    <property type="entry name" value="DUF429"/>
</dbReference>
<evidence type="ECO:0000256" key="1">
    <source>
        <dbReference type="ARBA" id="ARBA00007435"/>
    </source>
</evidence>
<evidence type="ECO:0000313" key="4">
    <source>
        <dbReference type="Proteomes" id="UP000593910"/>
    </source>
</evidence>
<dbReference type="Pfam" id="PF04250">
    <property type="entry name" value="DUF429"/>
    <property type="match status" value="1"/>
</dbReference>
<dbReference type="CDD" id="cd10456">
    <property type="entry name" value="GIY-YIG_UPF0213"/>
    <property type="match status" value="1"/>
</dbReference>
<proteinExistence type="inferred from homology"/>
<dbReference type="InterPro" id="IPR000305">
    <property type="entry name" value="GIY-YIG_endonuc"/>
</dbReference>
<organism evidence="3 4">
    <name type="scientific">Sulfurimonas marina</name>
    <dbReference type="NCBI Taxonomy" id="2590551"/>
    <lineage>
        <taxon>Bacteria</taxon>
        <taxon>Pseudomonadati</taxon>
        <taxon>Campylobacterota</taxon>
        <taxon>Epsilonproteobacteria</taxon>
        <taxon>Campylobacterales</taxon>
        <taxon>Sulfurimonadaceae</taxon>
        <taxon>Sulfurimonas</taxon>
    </lineage>
</organism>
<dbReference type="InterPro" id="IPR050190">
    <property type="entry name" value="UPF0213_domain"/>
</dbReference>
<dbReference type="Pfam" id="PF01541">
    <property type="entry name" value="GIY-YIG"/>
    <property type="match status" value="1"/>
</dbReference>
<evidence type="ECO:0000259" key="2">
    <source>
        <dbReference type="PROSITE" id="PS50164"/>
    </source>
</evidence>
<dbReference type="AlphaFoldDB" id="A0A7M1AZU5"/>
<dbReference type="KEGG" id="smax:FJR03_09170"/>
<comment type="similarity">
    <text evidence="1">Belongs to the UPF0213 family.</text>
</comment>
<name>A0A7M1AZU5_9BACT</name>
<protein>
    <submittedName>
        <fullName evidence="3">DUF429 domain-containing protein</fullName>
    </submittedName>
</protein>
<dbReference type="PANTHER" id="PTHR34477">
    <property type="entry name" value="UPF0213 PROTEIN YHBQ"/>
    <property type="match status" value="1"/>
</dbReference>
<dbReference type="InterPro" id="IPR035901">
    <property type="entry name" value="GIY-YIG_endonuc_sf"/>
</dbReference>
<dbReference type="Gene3D" id="3.40.1440.10">
    <property type="entry name" value="GIY-YIG endonuclease"/>
    <property type="match status" value="1"/>
</dbReference>
<dbReference type="PANTHER" id="PTHR34477:SF1">
    <property type="entry name" value="UPF0213 PROTEIN YHBQ"/>
    <property type="match status" value="1"/>
</dbReference>
<dbReference type="PROSITE" id="PS50164">
    <property type="entry name" value="GIY_YIG"/>
    <property type="match status" value="1"/>
</dbReference>
<gene>
    <name evidence="3" type="ORF">FJR03_09170</name>
</gene>
<evidence type="ECO:0000313" key="3">
    <source>
        <dbReference type="EMBL" id="QOP41892.1"/>
    </source>
</evidence>
<dbReference type="EMBL" id="CP041165">
    <property type="protein sequence ID" value="QOP41892.1"/>
    <property type="molecule type" value="Genomic_DNA"/>
</dbReference>